<dbReference type="InterPro" id="IPR008920">
    <property type="entry name" value="TF_FadR/GntR_C"/>
</dbReference>
<gene>
    <name evidence="5" type="ORF">DFR37_10785</name>
</gene>
<evidence type="ECO:0000256" key="3">
    <source>
        <dbReference type="ARBA" id="ARBA00023163"/>
    </source>
</evidence>
<dbReference type="InterPro" id="IPR000524">
    <property type="entry name" value="Tscrpt_reg_HTH_GntR"/>
</dbReference>
<dbReference type="EMBL" id="QNRQ01000007">
    <property type="protein sequence ID" value="RBP38321.1"/>
    <property type="molecule type" value="Genomic_DNA"/>
</dbReference>
<dbReference type="Gene3D" id="1.10.10.10">
    <property type="entry name" value="Winged helix-like DNA-binding domain superfamily/Winged helix DNA-binding domain"/>
    <property type="match status" value="1"/>
</dbReference>
<evidence type="ECO:0000256" key="1">
    <source>
        <dbReference type="ARBA" id="ARBA00023015"/>
    </source>
</evidence>
<comment type="caution">
    <text evidence="5">The sequence shown here is derived from an EMBL/GenBank/DDBJ whole genome shotgun (WGS) entry which is preliminary data.</text>
</comment>
<dbReference type="SMART" id="SM00895">
    <property type="entry name" value="FCD"/>
    <property type="match status" value="1"/>
</dbReference>
<keyword evidence="3" id="KW-0804">Transcription</keyword>
<evidence type="ECO:0000259" key="4">
    <source>
        <dbReference type="PROSITE" id="PS50949"/>
    </source>
</evidence>
<evidence type="ECO:0000256" key="2">
    <source>
        <dbReference type="ARBA" id="ARBA00023125"/>
    </source>
</evidence>
<dbReference type="Pfam" id="PF07729">
    <property type="entry name" value="FCD"/>
    <property type="match status" value="1"/>
</dbReference>
<dbReference type="GO" id="GO:0003700">
    <property type="term" value="F:DNA-binding transcription factor activity"/>
    <property type="evidence" value="ECO:0007669"/>
    <property type="project" value="InterPro"/>
</dbReference>
<dbReference type="SMART" id="SM00345">
    <property type="entry name" value="HTH_GNTR"/>
    <property type="match status" value="1"/>
</dbReference>
<dbReference type="PROSITE" id="PS50949">
    <property type="entry name" value="HTH_GNTR"/>
    <property type="match status" value="1"/>
</dbReference>
<feature type="domain" description="HTH gntR-type" evidence="4">
    <location>
        <begin position="9"/>
        <end position="76"/>
    </location>
</feature>
<keyword evidence="2 5" id="KW-0238">DNA-binding</keyword>
<dbReference type="Pfam" id="PF00392">
    <property type="entry name" value="GntR"/>
    <property type="match status" value="1"/>
</dbReference>
<name>A0A366H808_9BURK</name>
<dbReference type="PANTHER" id="PTHR43537:SF20">
    <property type="entry name" value="HTH-TYPE TRANSCRIPTIONAL REPRESSOR GLAR"/>
    <property type="match status" value="1"/>
</dbReference>
<organism evidence="5 6">
    <name type="scientific">Eoetvoesiella caeni</name>
    <dbReference type="NCBI Taxonomy" id="645616"/>
    <lineage>
        <taxon>Bacteria</taxon>
        <taxon>Pseudomonadati</taxon>
        <taxon>Pseudomonadota</taxon>
        <taxon>Betaproteobacteria</taxon>
        <taxon>Burkholderiales</taxon>
        <taxon>Alcaligenaceae</taxon>
        <taxon>Eoetvoesiella</taxon>
    </lineage>
</organism>
<dbReference type="SUPFAM" id="SSF46785">
    <property type="entry name" value="Winged helix' DNA-binding domain"/>
    <property type="match status" value="1"/>
</dbReference>
<proteinExistence type="predicted"/>
<accession>A0A366H808</accession>
<reference evidence="5 6" key="1">
    <citation type="submission" date="2018-06" db="EMBL/GenBank/DDBJ databases">
        <title>Genomic Encyclopedia of Type Strains, Phase IV (KMG-IV): sequencing the most valuable type-strain genomes for metagenomic binning, comparative biology and taxonomic classification.</title>
        <authorList>
            <person name="Goeker M."/>
        </authorList>
    </citation>
    <scope>NUCLEOTIDE SEQUENCE [LARGE SCALE GENOMIC DNA]</scope>
    <source>
        <strain evidence="5 6">DSM 25520</strain>
    </source>
</reference>
<dbReference type="SUPFAM" id="SSF48008">
    <property type="entry name" value="GntR ligand-binding domain-like"/>
    <property type="match status" value="1"/>
</dbReference>
<protein>
    <submittedName>
        <fullName evidence="5">DNA-binding GntR family transcriptional regulator</fullName>
    </submittedName>
</protein>
<dbReference type="GO" id="GO:0003677">
    <property type="term" value="F:DNA binding"/>
    <property type="evidence" value="ECO:0007669"/>
    <property type="project" value="UniProtKB-KW"/>
</dbReference>
<dbReference type="InterPro" id="IPR036388">
    <property type="entry name" value="WH-like_DNA-bd_sf"/>
</dbReference>
<dbReference type="Gene3D" id="1.20.120.530">
    <property type="entry name" value="GntR ligand-binding domain-like"/>
    <property type="match status" value="1"/>
</dbReference>
<dbReference type="PANTHER" id="PTHR43537">
    <property type="entry name" value="TRANSCRIPTIONAL REGULATOR, GNTR FAMILY"/>
    <property type="match status" value="1"/>
</dbReference>
<keyword evidence="6" id="KW-1185">Reference proteome</keyword>
<dbReference type="InterPro" id="IPR011711">
    <property type="entry name" value="GntR_C"/>
</dbReference>
<sequence length="242" mass="26674">MEQDALISRTMASSLASEIRTDIIEGVLAPGSKLRIKDLCERYTAGSIPMREALSRLAASGFVVAEDQRGFRVSDVSMEDLIDITETRIHIECQALQRSIERGNLEWEELILSTHHRVSRLPMSTSTERLNPEWEQAHVAFHAALLSASESKWLCHLASLLRDQTARYRLLSVSKPAAVEPAGDGQQRIVVDSGITRDIAAEHKAMAHAALARDSATACSLLRAHLQATTDIVLRQAQQDAS</sequence>
<keyword evidence="1" id="KW-0805">Transcription regulation</keyword>
<dbReference type="RefSeq" id="WP_211317251.1">
    <property type="nucleotide sequence ID" value="NZ_JACCEU010000008.1"/>
</dbReference>
<dbReference type="AlphaFoldDB" id="A0A366H808"/>
<dbReference type="InterPro" id="IPR036390">
    <property type="entry name" value="WH_DNA-bd_sf"/>
</dbReference>
<evidence type="ECO:0000313" key="6">
    <source>
        <dbReference type="Proteomes" id="UP000253628"/>
    </source>
</evidence>
<evidence type="ECO:0000313" key="5">
    <source>
        <dbReference type="EMBL" id="RBP38321.1"/>
    </source>
</evidence>
<dbReference type="Proteomes" id="UP000253628">
    <property type="component" value="Unassembled WGS sequence"/>
</dbReference>